<gene>
    <name evidence="2" type="ORF">GPUH_LOCUS11154</name>
</gene>
<dbReference type="Pfam" id="PF16213">
    <property type="entry name" value="DCB"/>
    <property type="match status" value="1"/>
</dbReference>
<organism evidence="4">
    <name type="scientific">Gongylonema pulchrum</name>
    <dbReference type="NCBI Taxonomy" id="637853"/>
    <lineage>
        <taxon>Eukaryota</taxon>
        <taxon>Metazoa</taxon>
        <taxon>Ecdysozoa</taxon>
        <taxon>Nematoda</taxon>
        <taxon>Chromadorea</taxon>
        <taxon>Rhabditida</taxon>
        <taxon>Spirurina</taxon>
        <taxon>Spiruromorpha</taxon>
        <taxon>Spiruroidea</taxon>
        <taxon>Gongylonematidae</taxon>
        <taxon>Gongylonema</taxon>
    </lineage>
</organism>
<protein>
    <submittedName>
        <fullName evidence="4">DCB domain-containing protein</fullName>
    </submittedName>
</protein>
<evidence type="ECO:0000313" key="3">
    <source>
        <dbReference type="Proteomes" id="UP000271098"/>
    </source>
</evidence>
<feature type="domain" description="Mon2/Sec7/BIG1-like dimerisation and cyclophilin-binding" evidence="1">
    <location>
        <begin position="70"/>
        <end position="206"/>
    </location>
</feature>
<dbReference type="AlphaFoldDB" id="A0A183DR13"/>
<reference evidence="2 3" key="2">
    <citation type="submission" date="2018-11" db="EMBL/GenBank/DDBJ databases">
        <authorList>
            <consortium name="Pathogen Informatics"/>
        </authorList>
    </citation>
    <scope>NUCLEOTIDE SEQUENCE [LARGE SCALE GENOMIC DNA]</scope>
</reference>
<dbReference type="Proteomes" id="UP000271098">
    <property type="component" value="Unassembled WGS sequence"/>
</dbReference>
<reference evidence="4" key="1">
    <citation type="submission" date="2016-06" db="UniProtKB">
        <authorList>
            <consortium name="WormBaseParasite"/>
        </authorList>
    </citation>
    <scope>IDENTIFICATION</scope>
</reference>
<accession>A0A183DR13</accession>
<sequence>MAVNGFYVVQGEANAVVALLKKAHRGAWPHQQQHVQLGHSLLDETDPLLRNFADLRDVFSSVNDLTDMNPNTFLSPFLDVIRSDQTNGPVTAQALSSVAKFLSYGLIDSSSIKASNAVENIASAVTHAKFVGSADSGSDEVVLLKILQVLRTLLLTPVGRLLSNESVCEMMQSCFRISFEPALSELLRKVAEATLSDMTQLLFTRLPSFKEDIRHPYIRKLVSFREEALFSKSKT</sequence>
<evidence type="ECO:0000313" key="4">
    <source>
        <dbReference type="WBParaSite" id="GPUH_0001116701-mRNA-1"/>
    </source>
</evidence>
<keyword evidence="3" id="KW-1185">Reference proteome</keyword>
<evidence type="ECO:0000259" key="1">
    <source>
        <dbReference type="Pfam" id="PF16213"/>
    </source>
</evidence>
<name>A0A183DR13_9BILA</name>
<dbReference type="WBParaSite" id="GPUH_0001116701-mRNA-1">
    <property type="protein sequence ID" value="GPUH_0001116701-mRNA-1"/>
    <property type="gene ID" value="GPUH_0001116701"/>
</dbReference>
<dbReference type="OrthoDB" id="10258608at2759"/>
<evidence type="ECO:0000313" key="2">
    <source>
        <dbReference type="EMBL" id="VDN18406.1"/>
    </source>
</evidence>
<dbReference type="InterPro" id="IPR032629">
    <property type="entry name" value="DCB_dom"/>
</dbReference>
<proteinExistence type="predicted"/>
<dbReference type="EMBL" id="UYRT01078380">
    <property type="protein sequence ID" value="VDN18406.1"/>
    <property type="molecule type" value="Genomic_DNA"/>
</dbReference>